<evidence type="ECO:0000313" key="3">
    <source>
        <dbReference type="Proteomes" id="UP001201163"/>
    </source>
</evidence>
<protein>
    <recommendedName>
        <fullName evidence="1">F-box domain-containing protein</fullName>
    </recommendedName>
</protein>
<comment type="caution">
    <text evidence="2">The sequence shown here is derived from an EMBL/GenBank/DDBJ whole genome shotgun (WGS) entry which is preliminary data.</text>
</comment>
<dbReference type="AlphaFoldDB" id="A0AAD4QAH9"/>
<dbReference type="SUPFAM" id="SSF81383">
    <property type="entry name" value="F-box domain"/>
    <property type="match status" value="1"/>
</dbReference>
<dbReference type="PROSITE" id="PS50181">
    <property type="entry name" value="FBOX"/>
    <property type="match status" value="1"/>
</dbReference>
<dbReference type="Gene3D" id="1.20.1280.50">
    <property type="match status" value="1"/>
</dbReference>
<dbReference type="Proteomes" id="UP001201163">
    <property type="component" value="Unassembled WGS sequence"/>
</dbReference>
<organism evidence="2 3">
    <name type="scientific">Lactarius akahatsu</name>
    <dbReference type="NCBI Taxonomy" id="416441"/>
    <lineage>
        <taxon>Eukaryota</taxon>
        <taxon>Fungi</taxon>
        <taxon>Dikarya</taxon>
        <taxon>Basidiomycota</taxon>
        <taxon>Agaricomycotina</taxon>
        <taxon>Agaricomycetes</taxon>
        <taxon>Russulales</taxon>
        <taxon>Russulaceae</taxon>
        <taxon>Lactarius</taxon>
    </lineage>
</organism>
<dbReference type="InterPro" id="IPR036047">
    <property type="entry name" value="F-box-like_dom_sf"/>
</dbReference>
<dbReference type="EMBL" id="JAKELL010000064">
    <property type="protein sequence ID" value="KAH8985400.1"/>
    <property type="molecule type" value="Genomic_DNA"/>
</dbReference>
<dbReference type="InterPro" id="IPR001810">
    <property type="entry name" value="F-box_dom"/>
</dbReference>
<accession>A0AAD4QAH9</accession>
<reference evidence="2" key="1">
    <citation type="submission" date="2022-01" db="EMBL/GenBank/DDBJ databases">
        <title>Comparative genomics reveals a dynamic genome evolution in the ectomycorrhizal milk-cap (Lactarius) mushrooms.</title>
        <authorList>
            <consortium name="DOE Joint Genome Institute"/>
            <person name="Lebreton A."/>
            <person name="Tang N."/>
            <person name="Kuo A."/>
            <person name="LaButti K."/>
            <person name="Drula E."/>
            <person name="Barry K."/>
            <person name="Clum A."/>
            <person name="Lipzen A."/>
            <person name="Mousain D."/>
            <person name="Ng V."/>
            <person name="Wang R."/>
            <person name="Wang X."/>
            <person name="Dai Y."/>
            <person name="Henrissat B."/>
            <person name="Grigoriev I.V."/>
            <person name="Guerin-Laguette A."/>
            <person name="Yu F."/>
            <person name="Martin F.M."/>
        </authorList>
    </citation>
    <scope>NUCLEOTIDE SEQUENCE</scope>
    <source>
        <strain evidence="2">QP</strain>
    </source>
</reference>
<name>A0AAD4QAH9_9AGAM</name>
<dbReference type="Pfam" id="PF12937">
    <property type="entry name" value="F-box-like"/>
    <property type="match status" value="1"/>
</dbReference>
<feature type="domain" description="F-box" evidence="1">
    <location>
        <begin position="1"/>
        <end position="47"/>
    </location>
</feature>
<keyword evidence="3" id="KW-1185">Reference proteome</keyword>
<gene>
    <name evidence="2" type="ORF">EDB92DRAFT_1370679</name>
</gene>
<sequence length="509" mass="56023">MSDLPNLPNELLIRIFSRLHISDLGSCLLTCHRANNIVANSLLLQYLIRTALAGVSDPLLSFEPPLPHRLEALGRWSTAWHQPDVFLRSPSRILTRRSEVNTESLVCDDYLVVMDFGGKLGYRHVASYEWLDLRHSGDSWTKVLFEPNLVPLSFTVDAARQDLLAVLFGRPESSTFQLRLLGFRDGAPHPLASRSYIDIELPTKETHYIGLKTRISTIGSYIIIAVGLGPEVNGADVILLVDWQKGHLTTLRATPTRAYLTDFIVVSNDVLALVQGPGNALELCRLTSGPTPSLQTICLLELPPLLPYVRLVAASSKTEHHTSAIDIHRQTRPPPRHLFSPSQDDTLVILALSARISGSAFVGMKTYTLATQASTLLSYAECRSQDSSGLVVPWDAWGPPSSRCFDGHSGKSTAAVAGQRWIAQGAIRDFCPRRVRASSNGITQRSKMPADRVFARDVESALPYHEVSLAGNEGALVHDALLDSERIMFLVPEPGREREAHAICVHTMG</sequence>
<evidence type="ECO:0000259" key="1">
    <source>
        <dbReference type="PROSITE" id="PS50181"/>
    </source>
</evidence>
<evidence type="ECO:0000313" key="2">
    <source>
        <dbReference type="EMBL" id="KAH8985400.1"/>
    </source>
</evidence>
<dbReference type="CDD" id="cd09917">
    <property type="entry name" value="F-box_SF"/>
    <property type="match status" value="1"/>
</dbReference>
<proteinExistence type="predicted"/>